<evidence type="ECO:0000313" key="1">
    <source>
        <dbReference type="EMBL" id="GBE60410.1"/>
    </source>
</evidence>
<dbReference type="RefSeq" id="XP_028866653.1">
    <property type="nucleotide sequence ID" value="XM_029010820.1"/>
</dbReference>
<proteinExistence type="predicted"/>
<accession>A0A2H6KBP1</accession>
<organism evidence="1 2">
    <name type="scientific">Babesia ovata</name>
    <dbReference type="NCBI Taxonomy" id="189622"/>
    <lineage>
        <taxon>Eukaryota</taxon>
        <taxon>Sar</taxon>
        <taxon>Alveolata</taxon>
        <taxon>Apicomplexa</taxon>
        <taxon>Aconoidasida</taxon>
        <taxon>Piroplasmida</taxon>
        <taxon>Babesiidae</taxon>
        <taxon>Babesia</taxon>
    </lineage>
</organism>
<evidence type="ECO:0000313" key="2">
    <source>
        <dbReference type="Proteomes" id="UP000236319"/>
    </source>
</evidence>
<dbReference type="Proteomes" id="UP000236319">
    <property type="component" value="Unassembled WGS sequence"/>
</dbReference>
<dbReference type="AlphaFoldDB" id="A0A2H6KBP1"/>
<reference evidence="1 2" key="1">
    <citation type="journal article" date="2017" name="BMC Genomics">
        <title>Whole-genome assembly of Babesia ovata and comparative genomics between closely related pathogens.</title>
        <authorList>
            <person name="Yamagishi J."/>
            <person name="Asada M."/>
            <person name="Hakimi H."/>
            <person name="Tanaka T.Q."/>
            <person name="Sugimoto C."/>
            <person name="Kawazu S."/>
        </authorList>
    </citation>
    <scope>NUCLEOTIDE SEQUENCE [LARGE SCALE GENOMIC DNA]</scope>
    <source>
        <strain evidence="1 2">Miyake</strain>
    </source>
</reference>
<name>A0A2H6KBP1_9APIC</name>
<protein>
    <submittedName>
        <fullName evidence="1">Chromosomal replication initiator, putative</fullName>
    </submittedName>
</protein>
<gene>
    <name evidence="1" type="ORF">BOVATA_019030</name>
</gene>
<dbReference type="VEuPathDB" id="PiroplasmaDB:BOVATA_019030"/>
<dbReference type="GeneID" id="39874180"/>
<comment type="caution">
    <text evidence="1">The sequence shown here is derived from an EMBL/GenBank/DDBJ whole genome shotgun (WGS) entry which is preliminary data.</text>
</comment>
<sequence length="488" mass="53951">MRSASMRHPDDNGSPPGRSVVFYATNDDYYRKVKRLNILFKDIEETYRDLMIVLSGVAETKDTPEIKTAVQMERYILVDNLENVRNKAQEYVELGNIFDEYAAITREIQGKDMTPARSAELIEALANIQERFKDKEELAFVTLQLKDVSCYERTLIKARKFVQKLKAQQPTPSQSLDESLSGLNIECPQAFEGDATGDIQLILSVVTKPVMPSDAENEVMRQFHDDQDLLTTVDKIKPETKQRDDVVHGCLMKGSDTETVTTASHLNINLAPEYIQYKNDLYTDDLKMISYVWDIYNRYNAISDTLIKIGPKAPQAAIFVGEQQRLASAFEDYAPLLETIPSEGINGEALSMLSHLRSLKGIIKAASISDNDNISVEYADSSKSNPSAQYAQDNSAASDDTIAPISSTIPCNPTPIVIISSPNTSTYNESTAELKDVVGLGAPQECERVIITCATKPVSSGFVALSTNVMHNVSALCVIGTLISGIHI</sequence>
<keyword evidence="2" id="KW-1185">Reference proteome</keyword>
<dbReference type="EMBL" id="BDSA01000002">
    <property type="protein sequence ID" value="GBE60410.1"/>
    <property type="molecule type" value="Genomic_DNA"/>
</dbReference>